<dbReference type="Gene3D" id="3.30.559.10">
    <property type="entry name" value="Chloramphenicol acetyltransferase-like domain"/>
    <property type="match status" value="2"/>
</dbReference>
<reference evidence="3 4" key="1">
    <citation type="submission" date="2014-04" db="EMBL/GenBank/DDBJ databases">
        <authorList>
            <consortium name="DOE Joint Genome Institute"/>
            <person name="Kuo A."/>
            <person name="Martino E."/>
            <person name="Perotto S."/>
            <person name="Kohler A."/>
            <person name="Nagy L.G."/>
            <person name="Floudas D."/>
            <person name="Copeland A."/>
            <person name="Barry K.W."/>
            <person name="Cichocki N."/>
            <person name="Veneault-Fourrey C."/>
            <person name="LaButti K."/>
            <person name="Lindquist E.A."/>
            <person name="Lipzen A."/>
            <person name="Lundell T."/>
            <person name="Morin E."/>
            <person name="Murat C."/>
            <person name="Sun H."/>
            <person name="Tunlid A."/>
            <person name="Henrissat B."/>
            <person name="Grigoriev I.V."/>
            <person name="Hibbett D.S."/>
            <person name="Martin F."/>
            <person name="Nordberg H.P."/>
            <person name="Cantor M.N."/>
            <person name="Hua S.X."/>
        </authorList>
    </citation>
    <scope>NUCLEOTIDE SEQUENCE [LARGE SCALE GENOMIC DNA]</scope>
    <source>
        <strain evidence="3 4">Zn</strain>
    </source>
</reference>
<dbReference type="PANTHER" id="PTHR31896">
    <property type="entry name" value="FAMILY REGULATORY PROTEIN, PUTATIVE (AFU_ORTHOLOGUE AFUA_3G14730)-RELATED"/>
    <property type="match status" value="1"/>
</dbReference>
<dbReference type="STRING" id="913774.A0A0C3H027"/>
<keyword evidence="1" id="KW-0808">Transferase</keyword>
<dbReference type="InParanoid" id="A0A0C3H027"/>
<dbReference type="AlphaFoldDB" id="A0A0C3H027"/>
<dbReference type="InterPro" id="IPR023213">
    <property type="entry name" value="CAT-like_dom_sf"/>
</dbReference>
<accession>A0A0C3H027</accession>
<gene>
    <name evidence="3" type="ORF">OIDMADRAFT_182920</name>
</gene>
<dbReference type="Pfam" id="PF02458">
    <property type="entry name" value="Transferase"/>
    <property type="match status" value="1"/>
</dbReference>
<dbReference type="HOGENOM" id="CLU_026450_5_0_1"/>
<evidence type="ECO:0000259" key="2">
    <source>
        <dbReference type="Pfam" id="PF22664"/>
    </source>
</evidence>
<dbReference type="PANTHER" id="PTHR31896:SF64">
    <property type="entry name" value="TRICHOTHECENE 3-O-ACETYLTRANSFERASE"/>
    <property type="match status" value="1"/>
</dbReference>
<dbReference type="Pfam" id="PF22664">
    <property type="entry name" value="TRI-like_N"/>
    <property type="match status" value="1"/>
</dbReference>
<dbReference type="Proteomes" id="UP000054321">
    <property type="component" value="Unassembled WGS sequence"/>
</dbReference>
<reference evidence="4" key="2">
    <citation type="submission" date="2015-01" db="EMBL/GenBank/DDBJ databases">
        <title>Evolutionary Origins and Diversification of the Mycorrhizal Mutualists.</title>
        <authorList>
            <consortium name="DOE Joint Genome Institute"/>
            <consortium name="Mycorrhizal Genomics Consortium"/>
            <person name="Kohler A."/>
            <person name="Kuo A."/>
            <person name="Nagy L.G."/>
            <person name="Floudas D."/>
            <person name="Copeland A."/>
            <person name="Barry K.W."/>
            <person name="Cichocki N."/>
            <person name="Veneault-Fourrey C."/>
            <person name="LaButti K."/>
            <person name="Lindquist E.A."/>
            <person name="Lipzen A."/>
            <person name="Lundell T."/>
            <person name="Morin E."/>
            <person name="Murat C."/>
            <person name="Riley R."/>
            <person name="Ohm R."/>
            <person name="Sun H."/>
            <person name="Tunlid A."/>
            <person name="Henrissat B."/>
            <person name="Grigoriev I.V."/>
            <person name="Hibbett D.S."/>
            <person name="Martin F."/>
        </authorList>
    </citation>
    <scope>NUCLEOTIDE SEQUENCE [LARGE SCALE GENOMIC DNA]</scope>
    <source>
        <strain evidence="4">Zn</strain>
    </source>
</reference>
<evidence type="ECO:0000313" key="3">
    <source>
        <dbReference type="EMBL" id="KIM96749.1"/>
    </source>
</evidence>
<sequence length="430" mass="47578">MDMNDCLNILESQPSFEGLYTQICLCYSVPDTFSYSEIVNRLTTGLKRLSESFPWVAGQVVQEKVNGNTGVFKIIPLEEIPRLVVKDRRNDPSMPTMDILKRSRFASSMLDENMIAPRNTLPGTSAEPSLDFPVFSLQATFITSGLLLTFVSNHNSNDMIGQGLIMSLLSKACGNEKFTSEELSTGNLTRRNLIPTLGKSYLPGPELAYQLVKQPPSDVVGKDTNAEQSPATSPDPEFTWAYFIFQHASLTAINRSPQKATPSLQALAIDCRRYLDISPTYLGLAQNLTYHTYTLGELAQAPLGSIASDLRKAVDPTTSTLRYDTCALATFLNNTPDKNVVNFTATLDLSKDIMLSSWAKVNCYELGFNLGLGKAEAVRRPQICVPVESLVYFMPKALDGEIAVLLCLRNEGLERLRADKEFVMYAEYIG</sequence>
<dbReference type="InterPro" id="IPR054710">
    <property type="entry name" value="Tri101-like_N"/>
</dbReference>
<dbReference type="FunCoup" id="A0A0C3H027">
    <property type="interactions" value="81"/>
</dbReference>
<dbReference type="OrthoDB" id="1862401at2759"/>
<dbReference type="GO" id="GO:0016740">
    <property type="term" value="F:transferase activity"/>
    <property type="evidence" value="ECO:0007669"/>
    <property type="project" value="UniProtKB-KW"/>
</dbReference>
<evidence type="ECO:0000313" key="4">
    <source>
        <dbReference type="Proteomes" id="UP000054321"/>
    </source>
</evidence>
<dbReference type="InterPro" id="IPR051283">
    <property type="entry name" value="Sec_Metabolite_Acyltrans"/>
</dbReference>
<name>A0A0C3H027_OIDMZ</name>
<organism evidence="3 4">
    <name type="scientific">Oidiodendron maius (strain Zn)</name>
    <dbReference type="NCBI Taxonomy" id="913774"/>
    <lineage>
        <taxon>Eukaryota</taxon>
        <taxon>Fungi</taxon>
        <taxon>Dikarya</taxon>
        <taxon>Ascomycota</taxon>
        <taxon>Pezizomycotina</taxon>
        <taxon>Leotiomycetes</taxon>
        <taxon>Leotiomycetes incertae sedis</taxon>
        <taxon>Myxotrichaceae</taxon>
        <taxon>Oidiodendron</taxon>
    </lineage>
</organism>
<feature type="domain" description="Trichothecene 3-O-acetyltransferase-like N-terminal" evidence="2">
    <location>
        <begin position="19"/>
        <end position="173"/>
    </location>
</feature>
<protein>
    <recommendedName>
        <fullName evidence="2">Trichothecene 3-O-acetyltransferase-like N-terminal domain-containing protein</fullName>
    </recommendedName>
</protein>
<dbReference type="EMBL" id="KN832883">
    <property type="protein sequence ID" value="KIM96749.1"/>
    <property type="molecule type" value="Genomic_DNA"/>
</dbReference>
<evidence type="ECO:0000256" key="1">
    <source>
        <dbReference type="ARBA" id="ARBA00022679"/>
    </source>
</evidence>
<keyword evidence="4" id="KW-1185">Reference proteome</keyword>
<proteinExistence type="predicted"/>